<evidence type="ECO:0000313" key="1">
    <source>
        <dbReference type="EMBL" id="MFB9378427.1"/>
    </source>
</evidence>
<comment type="caution">
    <text evidence="1">The sequence shown here is derived from an EMBL/GenBank/DDBJ whole genome shotgun (WGS) entry which is preliminary data.</text>
</comment>
<dbReference type="GO" id="GO:0016874">
    <property type="term" value="F:ligase activity"/>
    <property type="evidence" value="ECO:0007669"/>
    <property type="project" value="UniProtKB-KW"/>
</dbReference>
<keyword evidence="2" id="KW-1185">Reference proteome</keyword>
<keyword evidence="1" id="KW-0436">Ligase</keyword>
<sequence>MTRADPWDPADPDPLVLTAILDEDTQDLLDGWRRRWFPPERNQLAAHLTLFHALPPDVLGTLPEDLREVLPPEAPVGTLSGVRSLGRGVAVVVDVPGLDGLRSAVAHRYRDRLTRQDAHGFRAHVTVANFLPPARARALLEDLAAGFEPRPVRVPGVAVHRYRGGPWELVTEVRIGERPAGERAVSG</sequence>
<name>A0ABV5LWG2_9ACTN</name>
<evidence type="ECO:0000313" key="2">
    <source>
        <dbReference type="Proteomes" id="UP001589748"/>
    </source>
</evidence>
<dbReference type="Pfam" id="PF13563">
    <property type="entry name" value="2_5_RNA_ligase2"/>
    <property type="match status" value="1"/>
</dbReference>
<gene>
    <name evidence="1" type="ORF">ACFFVI_15770</name>
</gene>
<dbReference type="RefSeq" id="WP_380155530.1">
    <property type="nucleotide sequence ID" value="NZ_JBHMDM010000007.1"/>
</dbReference>
<dbReference type="EMBL" id="JBHMDM010000007">
    <property type="protein sequence ID" value="MFB9378427.1"/>
    <property type="molecule type" value="Genomic_DNA"/>
</dbReference>
<organism evidence="1 2">
    <name type="scientific">Kineococcus gynurae</name>
    <dbReference type="NCBI Taxonomy" id="452979"/>
    <lineage>
        <taxon>Bacteria</taxon>
        <taxon>Bacillati</taxon>
        <taxon>Actinomycetota</taxon>
        <taxon>Actinomycetes</taxon>
        <taxon>Kineosporiales</taxon>
        <taxon>Kineosporiaceae</taxon>
        <taxon>Kineococcus</taxon>
    </lineage>
</organism>
<dbReference type="InterPro" id="IPR009097">
    <property type="entry name" value="Cyclic_Pdiesterase"/>
</dbReference>
<proteinExistence type="predicted"/>
<protein>
    <submittedName>
        <fullName evidence="1">2'-5' RNA ligase family protein</fullName>
    </submittedName>
</protein>
<dbReference type="SUPFAM" id="SSF55144">
    <property type="entry name" value="LigT-like"/>
    <property type="match status" value="1"/>
</dbReference>
<accession>A0ABV5LWG2</accession>
<reference evidence="1 2" key="1">
    <citation type="submission" date="2024-09" db="EMBL/GenBank/DDBJ databases">
        <authorList>
            <person name="Sun Q."/>
            <person name="Mori K."/>
        </authorList>
    </citation>
    <scope>NUCLEOTIDE SEQUENCE [LARGE SCALE GENOMIC DNA]</scope>
    <source>
        <strain evidence="1 2">TISTR 1856</strain>
    </source>
</reference>
<dbReference type="Gene3D" id="3.90.1140.10">
    <property type="entry name" value="Cyclic phosphodiesterase"/>
    <property type="match status" value="1"/>
</dbReference>
<dbReference type="Proteomes" id="UP001589748">
    <property type="component" value="Unassembled WGS sequence"/>
</dbReference>